<organism evidence="2 3">
    <name type="scientific">Dillenia turbinata</name>
    <dbReference type="NCBI Taxonomy" id="194707"/>
    <lineage>
        <taxon>Eukaryota</taxon>
        <taxon>Viridiplantae</taxon>
        <taxon>Streptophyta</taxon>
        <taxon>Embryophyta</taxon>
        <taxon>Tracheophyta</taxon>
        <taxon>Spermatophyta</taxon>
        <taxon>Magnoliopsida</taxon>
        <taxon>eudicotyledons</taxon>
        <taxon>Gunneridae</taxon>
        <taxon>Pentapetalae</taxon>
        <taxon>Dilleniales</taxon>
        <taxon>Dilleniaceae</taxon>
        <taxon>Dillenia</taxon>
    </lineage>
</organism>
<accession>A0AAN8WA66</accession>
<protein>
    <submittedName>
        <fullName evidence="2">Uncharacterized protein</fullName>
    </submittedName>
</protein>
<dbReference type="PANTHER" id="PTHR36897">
    <property type="entry name" value="OS10G0351100-LIKE PROTEIN"/>
    <property type="match status" value="1"/>
</dbReference>
<name>A0AAN8WA66_9MAGN</name>
<feature type="region of interest" description="Disordered" evidence="1">
    <location>
        <begin position="24"/>
        <end position="57"/>
    </location>
</feature>
<feature type="compositionally biased region" description="Low complexity" evidence="1">
    <location>
        <begin position="33"/>
        <end position="44"/>
    </location>
</feature>
<evidence type="ECO:0000313" key="2">
    <source>
        <dbReference type="EMBL" id="KAK6945979.1"/>
    </source>
</evidence>
<evidence type="ECO:0000313" key="3">
    <source>
        <dbReference type="Proteomes" id="UP001370490"/>
    </source>
</evidence>
<keyword evidence="3" id="KW-1185">Reference proteome</keyword>
<feature type="compositionally biased region" description="Polar residues" evidence="1">
    <location>
        <begin position="45"/>
        <end position="57"/>
    </location>
</feature>
<gene>
    <name evidence="2" type="ORF">RJ641_013523</name>
</gene>
<comment type="caution">
    <text evidence="2">The sequence shown here is derived from an EMBL/GenBank/DDBJ whole genome shotgun (WGS) entry which is preliminary data.</text>
</comment>
<dbReference type="PANTHER" id="PTHR36897:SF2">
    <property type="entry name" value="OS10G0350800 PROTEIN"/>
    <property type="match status" value="1"/>
</dbReference>
<dbReference type="AlphaFoldDB" id="A0AAN8WA66"/>
<dbReference type="EMBL" id="JBAMMX010000002">
    <property type="protein sequence ID" value="KAK6945979.1"/>
    <property type="molecule type" value="Genomic_DNA"/>
</dbReference>
<reference evidence="2 3" key="1">
    <citation type="submission" date="2023-12" db="EMBL/GenBank/DDBJ databases">
        <title>A high-quality genome assembly for Dillenia turbinata (Dilleniales).</title>
        <authorList>
            <person name="Chanderbali A."/>
        </authorList>
    </citation>
    <scope>NUCLEOTIDE SEQUENCE [LARGE SCALE GENOMIC DNA]</scope>
    <source>
        <strain evidence="2">LSX21</strain>
        <tissue evidence="2">Leaf</tissue>
    </source>
</reference>
<proteinExistence type="predicted"/>
<dbReference type="Proteomes" id="UP001370490">
    <property type="component" value="Unassembled WGS sequence"/>
</dbReference>
<evidence type="ECO:0000256" key="1">
    <source>
        <dbReference type="SAM" id="MobiDB-lite"/>
    </source>
</evidence>
<sequence>MELTQLISTPKLPFQNPKKIRTQITSFSSPNNPTSQSSYPTQSTLNPKTKTQTATNESVLSSYPTMSDILTSSKAQNLSLELQTLGPFFRIRATSLKTQRELGRAEGIIRVWLEGKVLHLDSIRLTRETLGMEKSIFGIGLYIGAVAIRYGCDSGCKKAELLAINDSDLYHSKLVKFYTRIGFKSVHEVTGSSFRDLAHRLVWGGIGTRMDADIEELLVKWCTRFKTQSDHQCES</sequence>